<sequence>MTSHDHNTNLDPFFTALRNCTDLLEVELAGMDLGGRLPTSIAQPNLLHLQLQENHIFGSIPPAVGNLSRLMDLNLKSNLLDGTIPADLGNLVQLNYLYLNNNLLSGTI</sequence>
<dbReference type="Proteomes" id="UP001054252">
    <property type="component" value="Unassembled WGS sequence"/>
</dbReference>
<dbReference type="InterPro" id="IPR053038">
    <property type="entry name" value="RLP_Defense"/>
</dbReference>
<organism evidence="3 4">
    <name type="scientific">Rubroshorea leprosula</name>
    <dbReference type="NCBI Taxonomy" id="152421"/>
    <lineage>
        <taxon>Eukaryota</taxon>
        <taxon>Viridiplantae</taxon>
        <taxon>Streptophyta</taxon>
        <taxon>Embryophyta</taxon>
        <taxon>Tracheophyta</taxon>
        <taxon>Spermatophyta</taxon>
        <taxon>Magnoliopsida</taxon>
        <taxon>eudicotyledons</taxon>
        <taxon>Gunneridae</taxon>
        <taxon>Pentapetalae</taxon>
        <taxon>rosids</taxon>
        <taxon>malvids</taxon>
        <taxon>Malvales</taxon>
        <taxon>Dipterocarpaceae</taxon>
        <taxon>Rubroshorea</taxon>
    </lineage>
</organism>
<keyword evidence="2" id="KW-0677">Repeat</keyword>
<dbReference type="PANTHER" id="PTHR48064">
    <property type="entry name" value="OS01G0750400 PROTEIN"/>
    <property type="match status" value="1"/>
</dbReference>
<accession>A0AAV5KQQ9</accession>
<reference evidence="3 4" key="1">
    <citation type="journal article" date="2021" name="Commun. Biol.">
        <title>The genome of Shorea leprosula (Dipterocarpaceae) highlights the ecological relevance of drought in aseasonal tropical rainforests.</title>
        <authorList>
            <person name="Ng K.K.S."/>
            <person name="Kobayashi M.J."/>
            <person name="Fawcett J.A."/>
            <person name="Hatakeyama M."/>
            <person name="Paape T."/>
            <person name="Ng C.H."/>
            <person name="Ang C.C."/>
            <person name="Tnah L.H."/>
            <person name="Lee C.T."/>
            <person name="Nishiyama T."/>
            <person name="Sese J."/>
            <person name="O'Brien M.J."/>
            <person name="Copetti D."/>
            <person name="Mohd Noor M.I."/>
            <person name="Ong R.C."/>
            <person name="Putra M."/>
            <person name="Sireger I.Z."/>
            <person name="Indrioko S."/>
            <person name="Kosugi Y."/>
            <person name="Izuno A."/>
            <person name="Isagi Y."/>
            <person name="Lee S.L."/>
            <person name="Shimizu K.K."/>
        </authorList>
    </citation>
    <scope>NUCLEOTIDE SEQUENCE [LARGE SCALE GENOMIC DNA]</scope>
    <source>
        <strain evidence="3">214</strain>
    </source>
</reference>
<evidence type="ECO:0000256" key="2">
    <source>
        <dbReference type="ARBA" id="ARBA00022737"/>
    </source>
</evidence>
<keyword evidence="4" id="KW-1185">Reference proteome</keyword>
<dbReference type="Pfam" id="PF13855">
    <property type="entry name" value="LRR_8"/>
    <property type="match status" value="1"/>
</dbReference>
<dbReference type="AlphaFoldDB" id="A0AAV5KQQ9"/>
<proteinExistence type="predicted"/>
<gene>
    <name evidence="3" type="ORF">SLEP1_g36141</name>
</gene>
<name>A0AAV5KQQ9_9ROSI</name>
<protein>
    <submittedName>
        <fullName evidence="3">Uncharacterized protein</fullName>
    </submittedName>
</protein>
<dbReference type="InterPro" id="IPR001611">
    <property type="entry name" value="Leu-rich_rpt"/>
</dbReference>
<comment type="caution">
    <text evidence="3">The sequence shown here is derived from an EMBL/GenBank/DDBJ whole genome shotgun (WGS) entry which is preliminary data.</text>
</comment>
<dbReference type="InterPro" id="IPR032675">
    <property type="entry name" value="LRR_dom_sf"/>
</dbReference>
<keyword evidence="1" id="KW-0433">Leucine-rich repeat</keyword>
<dbReference type="PANTHER" id="PTHR48064:SF6">
    <property type="entry name" value="RECEPTOR-LIKE PROTEIN KINASE 2"/>
    <property type="match status" value="1"/>
</dbReference>
<evidence type="ECO:0000256" key="1">
    <source>
        <dbReference type="ARBA" id="ARBA00022614"/>
    </source>
</evidence>
<dbReference type="Gene3D" id="3.80.10.10">
    <property type="entry name" value="Ribonuclease Inhibitor"/>
    <property type="match status" value="1"/>
</dbReference>
<dbReference type="EMBL" id="BPVZ01000073">
    <property type="protein sequence ID" value="GKV26928.1"/>
    <property type="molecule type" value="Genomic_DNA"/>
</dbReference>
<dbReference type="SUPFAM" id="SSF52058">
    <property type="entry name" value="L domain-like"/>
    <property type="match status" value="1"/>
</dbReference>
<dbReference type="FunFam" id="3.80.10.10:FF:000383">
    <property type="entry name" value="Leucine-rich repeat receptor protein kinase EMS1"/>
    <property type="match status" value="1"/>
</dbReference>
<evidence type="ECO:0000313" key="3">
    <source>
        <dbReference type="EMBL" id="GKV26928.1"/>
    </source>
</evidence>
<evidence type="ECO:0000313" key="4">
    <source>
        <dbReference type="Proteomes" id="UP001054252"/>
    </source>
</evidence>